<dbReference type="Pfam" id="PF02590">
    <property type="entry name" value="SPOUT_MTase"/>
    <property type="match status" value="1"/>
</dbReference>
<dbReference type="EMBL" id="JQSG02000002">
    <property type="protein sequence ID" value="OBS09961.1"/>
    <property type="molecule type" value="Genomic_DNA"/>
</dbReference>
<comment type="subcellular location">
    <subcellularLocation>
        <location evidence="5">Cytoplasm</location>
    </subcellularLocation>
</comment>
<comment type="similarity">
    <text evidence="4 5">Belongs to the RNA methyltransferase RlmH family.</text>
</comment>
<name>A0A1A6C5W0_9GAMM</name>
<evidence type="ECO:0000256" key="1">
    <source>
        <dbReference type="ARBA" id="ARBA00022603"/>
    </source>
</evidence>
<evidence type="ECO:0000256" key="4">
    <source>
        <dbReference type="ARBA" id="ARBA00038303"/>
    </source>
</evidence>
<dbReference type="PANTHER" id="PTHR33603">
    <property type="entry name" value="METHYLTRANSFERASE"/>
    <property type="match status" value="1"/>
</dbReference>
<gene>
    <name evidence="5" type="primary">rlmH</name>
    <name evidence="6" type="ORF">Thpro_021011</name>
</gene>
<sequence>MRIHLIAVGQRMPAWVEAGYREYAGRMPPESSLHLIEVPPEKRGRKADLARIAEREAERLRAATPRGARIAALDARGRALDTPGLATCLSGWLQDGRDVALWVGGPEGLTDGARAAAEWLWSLSPLTFPHPLVRVLVAEQLYRASSIINHHPYHRD</sequence>
<evidence type="ECO:0000256" key="5">
    <source>
        <dbReference type="HAMAP-Rule" id="MF_00658"/>
    </source>
</evidence>
<feature type="binding site" evidence="5">
    <location>
        <position position="104"/>
    </location>
    <ligand>
        <name>S-adenosyl-L-methionine</name>
        <dbReference type="ChEBI" id="CHEBI:59789"/>
    </ligand>
</feature>
<keyword evidence="7" id="KW-1185">Reference proteome</keyword>
<dbReference type="GO" id="GO:0070038">
    <property type="term" value="F:rRNA (pseudouridine-N3-)-methyltransferase activity"/>
    <property type="evidence" value="ECO:0007669"/>
    <property type="project" value="UniProtKB-UniRule"/>
</dbReference>
<keyword evidence="3 5" id="KW-0949">S-adenosyl-L-methionine</keyword>
<evidence type="ECO:0000256" key="3">
    <source>
        <dbReference type="ARBA" id="ARBA00022691"/>
    </source>
</evidence>
<keyword evidence="2 5" id="KW-0808">Transferase</keyword>
<dbReference type="PIRSF" id="PIRSF004505">
    <property type="entry name" value="MT_bac"/>
    <property type="match status" value="1"/>
</dbReference>
<organism evidence="6 7">
    <name type="scientific">Acidihalobacter prosperus</name>
    <dbReference type="NCBI Taxonomy" id="160660"/>
    <lineage>
        <taxon>Bacteria</taxon>
        <taxon>Pseudomonadati</taxon>
        <taxon>Pseudomonadota</taxon>
        <taxon>Gammaproteobacteria</taxon>
        <taxon>Chromatiales</taxon>
        <taxon>Ectothiorhodospiraceae</taxon>
        <taxon>Acidihalobacter</taxon>
    </lineage>
</organism>
<dbReference type="InterPro" id="IPR029028">
    <property type="entry name" value="Alpha/beta_knot_MTases"/>
</dbReference>
<keyword evidence="5" id="KW-0698">rRNA processing</keyword>
<keyword evidence="5" id="KW-0963">Cytoplasm</keyword>
<comment type="function">
    <text evidence="5">Specifically methylates the pseudouridine at position 1915 (m3Psi1915) in 23S rRNA.</text>
</comment>
<evidence type="ECO:0000313" key="7">
    <source>
        <dbReference type="Proteomes" id="UP000029273"/>
    </source>
</evidence>
<proteinExistence type="inferred from homology"/>
<dbReference type="CDD" id="cd18081">
    <property type="entry name" value="RlmH-like"/>
    <property type="match status" value="1"/>
</dbReference>
<comment type="caution">
    <text evidence="6">The sequence shown here is derived from an EMBL/GenBank/DDBJ whole genome shotgun (WGS) entry which is preliminary data.</text>
</comment>
<dbReference type="Proteomes" id="UP000029273">
    <property type="component" value="Unassembled WGS sequence"/>
</dbReference>
<dbReference type="InterPro" id="IPR029026">
    <property type="entry name" value="tRNA_m1G_MTases_N"/>
</dbReference>
<dbReference type="RefSeq" id="WP_038089424.1">
    <property type="nucleotide sequence ID" value="NZ_JQSG02000002.1"/>
</dbReference>
<comment type="catalytic activity">
    <reaction evidence="5">
        <text>pseudouridine(1915) in 23S rRNA + S-adenosyl-L-methionine = N(3)-methylpseudouridine(1915) in 23S rRNA + S-adenosyl-L-homocysteine + H(+)</text>
        <dbReference type="Rhea" id="RHEA:42752"/>
        <dbReference type="Rhea" id="RHEA-COMP:10221"/>
        <dbReference type="Rhea" id="RHEA-COMP:10222"/>
        <dbReference type="ChEBI" id="CHEBI:15378"/>
        <dbReference type="ChEBI" id="CHEBI:57856"/>
        <dbReference type="ChEBI" id="CHEBI:59789"/>
        <dbReference type="ChEBI" id="CHEBI:65314"/>
        <dbReference type="ChEBI" id="CHEBI:74486"/>
        <dbReference type="EC" id="2.1.1.177"/>
    </reaction>
</comment>
<reference evidence="6 7" key="1">
    <citation type="journal article" date="2014" name="Genome Announc.">
        <title>Draft Genome Sequence of the Iron-Oxidizing, Acidophilic, and Halotolerant 'Thiobacillus prosperus' Type Strain DSM 5130.</title>
        <authorList>
            <person name="Ossandon F.J."/>
            <person name="Cardenas J.P."/>
            <person name="Corbett M."/>
            <person name="Quatrini R."/>
            <person name="Holmes D.S."/>
            <person name="Watkin E."/>
        </authorList>
    </citation>
    <scope>NUCLEOTIDE SEQUENCE [LARGE SCALE GENOMIC DNA]</scope>
    <source>
        <strain evidence="6 7">DSM 5130</strain>
    </source>
</reference>
<dbReference type="GO" id="GO:0005737">
    <property type="term" value="C:cytoplasm"/>
    <property type="evidence" value="ECO:0007669"/>
    <property type="project" value="UniProtKB-SubCell"/>
</dbReference>
<dbReference type="PANTHER" id="PTHR33603:SF1">
    <property type="entry name" value="RIBOSOMAL RNA LARGE SUBUNIT METHYLTRANSFERASE H"/>
    <property type="match status" value="1"/>
</dbReference>
<keyword evidence="1 5" id="KW-0489">Methyltransferase</keyword>
<feature type="binding site" evidence="5">
    <location>
        <begin position="123"/>
        <end position="128"/>
    </location>
    <ligand>
        <name>S-adenosyl-L-methionine</name>
        <dbReference type="ChEBI" id="CHEBI:59789"/>
    </ligand>
</feature>
<protein>
    <recommendedName>
        <fullName evidence="5">Ribosomal RNA large subunit methyltransferase H</fullName>
        <ecNumber evidence="5">2.1.1.177</ecNumber>
    </recommendedName>
    <alternativeName>
        <fullName evidence="5">23S rRNA (pseudouridine1915-N3)-methyltransferase</fullName>
    </alternativeName>
    <alternativeName>
        <fullName evidence="5">23S rRNA m3Psi1915 methyltransferase</fullName>
    </alternativeName>
    <alternativeName>
        <fullName evidence="5">rRNA (pseudouridine-N3-)-methyltransferase RlmH</fullName>
    </alternativeName>
</protein>
<dbReference type="EC" id="2.1.1.177" evidence="5"/>
<dbReference type="NCBIfam" id="TIGR00246">
    <property type="entry name" value="tRNA_RlmH_YbeA"/>
    <property type="match status" value="1"/>
</dbReference>
<evidence type="ECO:0000313" key="6">
    <source>
        <dbReference type="EMBL" id="OBS09961.1"/>
    </source>
</evidence>
<comment type="subunit">
    <text evidence="5">Homodimer.</text>
</comment>
<dbReference type="AlphaFoldDB" id="A0A1A6C5W0"/>
<dbReference type="NCBIfam" id="NF000986">
    <property type="entry name" value="PRK00103.1-4"/>
    <property type="match status" value="1"/>
</dbReference>
<dbReference type="OrthoDB" id="9806643at2"/>
<evidence type="ECO:0000256" key="2">
    <source>
        <dbReference type="ARBA" id="ARBA00022679"/>
    </source>
</evidence>
<dbReference type="STRING" id="160660.BJI67_11180"/>
<dbReference type="InterPro" id="IPR003742">
    <property type="entry name" value="RlmH-like"/>
</dbReference>
<feature type="binding site" evidence="5">
    <location>
        <position position="73"/>
    </location>
    <ligand>
        <name>S-adenosyl-L-methionine</name>
        <dbReference type="ChEBI" id="CHEBI:59789"/>
    </ligand>
</feature>
<dbReference type="Gene3D" id="3.40.1280.10">
    <property type="match status" value="1"/>
</dbReference>
<accession>A0A1A6C5W0</accession>
<dbReference type="SUPFAM" id="SSF75217">
    <property type="entry name" value="alpha/beta knot"/>
    <property type="match status" value="1"/>
</dbReference>
<dbReference type="HAMAP" id="MF_00658">
    <property type="entry name" value="23SrRNA_methyltr_H"/>
    <property type="match status" value="1"/>
</dbReference>